<dbReference type="PANTHER" id="PTHR43265:SF1">
    <property type="entry name" value="ESTERASE ESTD"/>
    <property type="match status" value="1"/>
</dbReference>
<dbReference type="STRING" id="999415.HMPREF9943_00529"/>
<dbReference type="PANTHER" id="PTHR43265">
    <property type="entry name" value="ESTERASE ESTD"/>
    <property type="match status" value="1"/>
</dbReference>
<dbReference type="SUPFAM" id="SSF53474">
    <property type="entry name" value="alpha/beta-Hydrolases"/>
    <property type="match status" value="1"/>
</dbReference>
<dbReference type="RefSeq" id="WP_004801740.1">
    <property type="nucleotide sequence ID" value="NZ_KB446647.1"/>
</dbReference>
<evidence type="ECO:0000313" key="2">
    <source>
        <dbReference type="EMBL" id="EMD17158.1"/>
    </source>
</evidence>
<evidence type="ECO:0000313" key="3">
    <source>
        <dbReference type="Proteomes" id="UP000011758"/>
    </source>
</evidence>
<dbReference type="eggNOG" id="COG1073">
    <property type="taxonomic scope" value="Bacteria"/>
</dbReference>
<feature type="domain" description="Serine aminopeptidase S33" evidence="1">
    <location>
        <begin position="70"/>
        <end position="188"/>
    </location>
</feature>
<organism evidence="2 3">
    <name type="scientific">Eggerthia catenaformis OT 569 = DSM 20559</name>
    <dbReference type="NCBI Taxonomy" id="999415"/>
    <lineage>
        <taxon>Bacteria</taxon>
        <taxon>Bacillati</taxon>
        <taxon>Bacillota</taxon>
        <taxon>Erysipelotrichia</taxon>
        <taxon>Erysipelotrichales</taxon>
        <taxon>Coprobacillaceae</taxon>
        <taxon>Eggerthia</taxon>
    </lineage>
</organism>
<dbReference type="GO" id="GO:0052689">
    <property type="term" value="F:carboxylic ester hydrolase activity"/>
    <property type="evidence" value="ECO:0007669"/>
    <property type="project" value="TreeGrafter"/>
</dbReference>
<sequence length="283" mass="32034">MKKLLIIILCFCLCGCHMISTDKKTKIKEEYIPKQVIPIKKNTVKQISIYINKQKIYGEAYIPKTEKTVPVVILCHGYGGNYRNLSVLAHYLMEHQIAAYTFDFRGGSPINKSDGSMRDMSVSTEIEDLQAVIEKIKTLNFIDNSKIYLGGHSQGGLVASLTAAKRNDIRGLFLGAPAYNIPMLCRFSPVPEKGQTISFLKGKIGRRYIIDGRKYLIYRDIMDYKGHVTIFHGSKDTVVPLSYSLQAKKAYSDIKVHIIRNAGHLFTKNMQIQMGEYLIKSIK</sequence>
<accession>M2NG07</accession>
<comment type="caution">
    <text evidence="2">The sequence shown here is derived from an EMBL/GenBank/DDBJ whole genome shotgun (WGS) entry which is preliminary data.</text>
</comment>
<evidence type="ECO:0000259" key="1">
    <source>
        <dbReference type="Pfam" id="PF12146"/>
    </source>
</evidence>
<keyword evidence="3" id="KW-1185">Reference proteome</keyword>
<proteinExistence type="predicted"/>
<protein>
    <recommendedName>
        <fullName evidence="1">Serine aminopeptidase S33 domain-containing protein</fullName>
    </recommendedName>
</protein>
<dbReference type="InterPro" id="IPR053145">
    <property type="entry name" value="AB_hydrolase_Est10"/>
</dbReference>
<dbReference type="Proteomes" id="UP000011758">
    <property type="component" value="Unassembled WGS sequence"/>
</dbReference>
<dbReference type="EMBL" id="AGEJ01000010">
    <property type="protein sequence ID" value="EMD17158.1"/>
    <property type="molecule type" value="Genomic_DNA"/>
</dbReference>
<gene>
    <name evidence="2" type="ORF">HMPREF9943_00529</name>
</gene>
<dbReference type="BioCyc" id="ECAT999415-HMP:GTTI-547-MONOMER"/>
<dbReference type="Gene3D" id="3.40.50.1820">
    <property type="entry name" value="alpha/beta hydrolase"/>
    <property type="match status" value="1"/>
</dbReference>
<reference evidence="2 3" key="1">
    <citation type="submission" date="2013-02" db="EMBL/GenBank/DDBJ databases">
        <title>The Genome Sequence of Lactobacillus catenaformis F0143.</title>
        <authorList>
            <consortium name="The Broad Institute Genome Sequencing Platform"/>
            <person name="Earl A."/>
            <person name="Ward D."/>
            <person name="Feldgarden M."/>
            <person name="Gevers D."/>
            <person name="Izard J."/>
            <person name="Blanton J.M."/>
            <person name="Mathney J."/>
            <person name="Dewhirst F.E."/>
            <person name="Young S.K."/>
            <person name="Zeng Q."/>
            <person name="Gargeya S."/>
            <person name="Fitzgerald M."/>
            <person name="Haas B."/>
            <person name="Abouelleil A."/>
            <person name="Alvarado L."/>
            <person name="Arachchi H.M."/>
            <person name="Berlin A."/>
            <person name="Chapman S.B."/>
            <person name="Gearin G."/>
            <person name="Goldberg J."/>
            <person name="Griggs A."/>
            <person name="Gujja S."/>
            <person name="Hansen M."/>
            <person name="Heiman D."/>
            <person name="Howarth C."/>
            <person name="Larimer J."/>
            <person name="Lui A."/>
            <person name="MacDonald P.J.P."/>
            <person name="McCowen C."/>
            <person name="Montmayeur A."/>
            <person name="Murphy C."/>
            <person name="Neiman D."/>
            <person name="Pearson M."/>
            <person name="Priest M."/>
            <person name="Roberts A."/>
            <person name="Saif S."/>
            <person name="Shea T."/>
            <person name="Sisk P."/>
            <person name="Stolte C."/>
            <person name="Sykes S."/>
            <person name="Wortman J."/>
            <person name="Nusbaum C."/>
            <person name="Birren B."/>
        </authorList>
    </citation>
    <scope>NUCLEOTIDE SEQUENCE [LARGE SCALE GENOMIC DNA]</scope>
    <source>
        <strain evidence="2 3">OT 569</strain>
    </source>
</reference>
<dbReference type="InterPro" id="IPR022742">
    <property type="entry name" value="Hydrolase_4"/>
</dbReference>
<dbReference type="Pfam" id="PF12146">
    <property type="entry name" value="Hydrolase_4"/>
    <property type="match status" value="1"/>
</dbReference>
<dbReference type="OrthoDB" id="9786110at2"/>
<name>M2NG07_9FIRM</name>
<dbReference type="InterPro" id="IPR029058">
    <property type="entry name" value="AB_hydrolase_fold"/>
</dbReference>
<dbReference type="AlphaFoldDB" id="M2NG07"/>